<keyword evidence="2" id="KW-1185">Reference proteome</keyword>
<proteinExistence type="predicted"/>
<gene>
    <name evidence="1" type="ORF">FG385_29540</name>
</gene>
<evidence type="ECO:0000313" key="1">
    <source>
        <dbReference type="EMBL" id="TNC20994.1"/>
    </source>
</evidence>
<comment type="caution">
    <text evidence="1">The sequence shown here is derived from an EMBL/GenBank/DDBJ whole genome shotgun (WGS) entry which is preliminary data.</text>
</comment>
<dbReference type="AlphaFoldDB" id="A0A5C4LRZ2"/>
<dbReference type="Proteomes" id="UP000305546">
    <property type="component" value="Unassembled WGS sequence"/>
</dbReference>
<reference evidence="1 2" key="1">
    <citation type="submission" date="2019-06" db="EMBL/GenBank/DDBJ databases">
        <title>Amycolatopsis alkalitolerans sp. nov., isolated from Gastrodia elata Blume.</title>
        <authorList>
            <person name="Narsing Rao M.P."/>
            <person name="Li W.J."/>
        </authorList>
    </citation>
    <scope>NUCLEOTIDE SEQUENCE [LARGE SCALE GENOMIC DNA]</scope>
    <source>
        <strain evidence="1 2">SYSUP0005</strain>
    </source>
</reference>
<organism evidence="1 2">
    <name type="scientific">Amycolatopsis alkalitolerans</name>
    <dbReference type="NCBI Taxonomy" id="2547244"/>
    <lineage>
        <taxon>Bacteria</taxon>
        <taxon>Bacillati</taxon>
        <taxon>Actinomycetota</taxon>
        <taxon>Actinomycetes</taxon>
        <taxon>Pseudonocardiales</taxon>
        <taxon>Pseudonocardiaceae</taxon>
        <taxon>Amycolatopsis</taxon>
    </lineage>
</organism>
<evidence type="ECO:0000313" key="2">
    <source>
        <dbReference type="Proteomes" id="UP000305546"/>
    </source>
</evidence>
<name>A0A5C4LRZ2_9PSEU</name>
<dbReference type="RefSeq" id="WP_139100087.1">
    <property type="nucleotide sequence ID" value="NZ_VDFW01000038.1"/>
</dbReference>
<protein>
    <submittedName>
        <fullName evidence="1">Uncharacterized protein</fullName>
    </submittedName>
</protein>
<dbReference type="EMBL" id="VDFW01000038">
    <property type="protein sequence ID" value="TNC20994.1"/>
    <property type="molecule type" value="Genomic_DNA"/>
</dbReference>
<dbReference type="OrthoDB" id="3625434at2"/>
<sequence length="77" mass="8357">MTAFDQYVTVLGRLRPGSAGQARRVGHLFVVPPRPGPWISALCGLTLRCADIEVLDRPSGMPCEQCLLRAGEHPSVE</sequence>
<accession>A0A5C4LRZ2</accession>